<evidence type="ECO:0000256" key="1">
    <source>
        <dbReference type="ARBA" id="ARBA00001798"/>
    </source>
</evidence>
<evidence type="ECO:0000313" key="16">
    <source>
        <dbReference type="EMBL" id="KAG1358864.1"/>
    </source>
</evidence>
<dbReference type="FunFam" id="3.30.40.10:FF:000230">
    <property type="entry name" value="RBR-type E3 ubiquitin transferase"/>
    <property type="match status" value="1"/>
</dbReference>
<dbReference type="PROSITE" id="PS00518">
    <property type="entry name" value="ZF_RING_1"/>
    <property type="match status" value="1"/>
</dbReference>
<evidence type="ECO:0000256" key="4">
    <source>
        <dbReference type="ARBA" id="ARBA00005884"/>
    </source>
</evidence>
<evidence type="ECO:0000256" key="2">
    <source>
        <dbReference type="ARBA" id="ARBA00001947"/>
    </source>
</evidence>
<organism evidence="16 17">
    <name type="scientific">Cocos nucifera</name>
    <name type="common">Coconut palm</name>
    <dbReference type="NCBI Taxonomy" id="13894"/>
    <lineage>
        <taxon>Eukaryota</taxon>
        <taxon>Viridiplantae</taxon>
        <taxon>Streptophyta</taxon>
        <taxon>Embryophyta</taxon>
        <taxon>Tracheophyta</taxon>
        <taxon>Spermatophyta</taxon>
        <taxon>Magnoliopsida</taxon>
        <taxon>Liliopsida</taxon>
        <taxon>Arecaceae</taxon>
        <taxon>Arecoideae</taxon>
        <taxon>Cocoseae</taxon>
        <taxon>Attaleinae</taxon>
        <taxon>Cocos</taxon>
    </lineage>
</organism>
<comment type="catalytic activity">
    <reaction evidence="1">
        <text>[E2 ubiquitin-conjugating enzyme]-S-ubiquitinyl-L-cysteine + [acceptor protein]-L-lysine = [E2 ubiquitin-conjugating enzyme]-L-cysteine + [acceptor protein]-N(6)-ubiquitinyl-L-lysine.</text>
        <dbReference type="EC" id="2.3.2.31"/>
    </reaction>
</comment>
<gene>
    <name evidence="16" type="ORF">COCNU_08G003100</name>
</gene>
<dbReference type="SUPFAM" id="SSF57850">
    <property type="entry name" value="RING/U-box"/>
    <property type="match status" value="3"/>
</dbReference>
<dbReference type="Pfam" id="PF13445">
    <property type="entry name" value="zf-RING_UBOX"/>
    <property type="match status" value="1"/>
</dbReference>
<evidence type="ECO:0000259" key="14">
    <source>
        <dbReference type="PROSITE" id="PS50089"/>
    </source>
</evidence>
<evidence type="ECO:0000256" key="12">
    <source>
        <dbReference type="PROSITE-ProRule" id="PRU00175"/>
    </source>
</evidence>
<dbReference type="InterPro" id="IPR044066">
    <property type="entry name" value="TRIAD_supradom"/>
</dbReference>
<keyword evidence="9 12" id="KW-0863">Zinc-finger</keyword>
<keyword evidence="10" id="KW-0833">Ubl conjugation pathway</keyword>
<evidence type="ECO:0000256" key="3">
    <source>
        <dbReference type="ARBA" id="ARBA00003976"/>
    </source>
</evidence>
<dbReference type="PROSITE" id="PS50089">
    <property type="entry name" value="ZF_RING_2"/>
    <property type="match status" value="1"/>
</dbReference>
<dbReference type="GO" id="GO:0008270">
    <property type="term" value="F:zinc ion binding"/>
    <property type="evidence" value="ECO:0007669"/>
    <property type="project" value="UniProtKB-KW"/>
</dbReference>
<reference evidence="16" key="2">
    <citation type="submission" date="2019-07" db="EMBL/GenBank/DDBJ databases">
        <authorList>
            <person name="Yang Y."/>
            <person name="Bocs S."/>
            <person name="Baudouin L."/>
        </authorList>
    </citation>
    <scope>NUCLEOTIDE SEQUENCE</scope>
    <source>
        <tissue evidence="16">Spear leaf of Hainan Tall coconut</tissue>
    </source>
</reference>
<dbReference type="Gene3D" id="1.20.120.1750">
    <property type="match status" value="1"/>
</dbReference>
<dbReference type="OrthoDB" id="10009520at2759"/>
<dbReference type="InterPro" id="IPR002867">
    <property type="entry name" value="IBR_dom"/>
</dbReference>
<keyword evidence="6 16" id="KW-0808">Transferase</keyword>
<dbReference type="InterPro" id="IPR031127">
    <property type="entry name" value="E3_UB_ligase_RBR"/>
</dbReference>
<comment type="function">
    <text evidence="3">Might act as an E3 ubiquitin-protein ligase, or as part of E3 complex, which accepts ubiquitin from specific E2 ubiquitin-conjugating enzymes and then transfers it to substrates.</text>
</comment>
<evidence type="ECO:0000256" key="8">
    <source>
        <dbReference type="ARBA" id="ARBA00022737"/>
    </source>
</evidence>
<keyword evidence="8" id="KW-0677">Repeat</keyword>
<dbReference type="EC" id="2.3.2.31" evidence="5"/>
<dbReference type="SMART" id="SM00647">
    <property type="entry name" value="IBR"/>
    <property type="match status" value="1"/>
</dbReference>
<evidence type="ECO:0000256" key="13">
    <source>
        <dbReference type="SAM" id="Phobius"/>
    </source>
</evidence>
<dbReference type="InterPro" id="IPR017907">
    <property type="entry name" value="Znf_RING_CS"/>
</dbReference>
<sequence length="287" mass="32707">MGEPSYTQFIHQVDDFYFSALSHGEEQLFPISDEKYAEELQFQEVLMSSFIASGSHSTPPAKRVKLRGESSKASLIFCKICMEASQTTDMFQNNNCSHVFCLDCLARYLAAKIQEKISTVKCPEINCKGVLEPEFCREIVPAEVFERWENALCESMLLESKKFYCPFKDCSALLVDDGEERVAQSECPNCRRLFCAQCKVAWHLGLSCKEYQRLGADERGREDLMLMEIANKKKWQKCPRCKFLVEKTEGCLHITCRSAFSVFWVGLILVGLLGLILVDLLLGSDFF</sequence>
<dbReference type="Proteomes" id="UP000797356">
    <property type="component" value="Chromosome 8"/>
</dbReference>
<dbReference type="GO" id="GO:0016567">
    <property type="term" value="P:protein ubiquitination"/>
    <property type="evidence" value="ECO:0007669"/>
    <property type="project" value="InterPro"/>
</dbReference>
<dbReference type="Gene3D" id="3.30.40.10">
    <property type="entry name" value="Zinc/RING finger domain, C3HC4 (zinc finger)"/>
    <property type="match status" value="1"/>
</dbReference>
<keyword evidence="13" id="KW-0812">Transmembrane</keyword>
<keyword evidence="13" id="KW-0472">Membrane</keyword>
<evidence type="ECO:0000256" key="6">
    <source>
        <dbReference type="ARBA" id="ARBA00022679"/>
    </source>
</evidence>
<proteinExistence type="inferred from homology"/>
<keyword evidence="13" id="KW-1133">Transmembrane helix</keyword>
<evidence type="ECO:0000256" key="10">
    <source>
        <dbReference type="ARBA" id="ARBA00022786"/>
    </source>
</evidence>
<evidence type="ECO:0000256" key="5">
    <source>
        <dbReference type="ARBA" id="ARBA00012251"/>
    </source>
</evidence>
<name>A0A8K0IH60_COCNU</name>
<dbReference type="Pfam" id="PF01485">
    <property type="entry name" value="IBR"/>
    <property type="match status" value="1"/>
</dbReference>
<dbReference type="PANTHER" id="PTHR11685">
    <property type="entry name" value="RBR FAMILY RING FINGER AND IBR DOMAIN-CONTAINING"/>
    <property type="match status" value="1"/>
</dbReference>
<dbReference type="EMBL" id="CM017879">
    <property type="protein sequence ID" value="KAG1358864.1"/>
    <property type="molecule type" value="Genomic_DNA"/>
</dbReference>
<reference evidence="16" key="1">
    <citation type="journal article" date="2017" name="Gigascience">
        <title>The genome draft of coconut (Cocos nucifera).</title>
        <authorList>
            <person name="Xiao Y."/>
            <person name="Xu P."/>
            <person name="Fan H."/>
            <person name="Baudouin L."/>
            <person name="Xia W."/>
            <person name="Bocs S."/>
            <person name="Xu J."/>
            <person name="Li Q."/>
            <person name="Guo A."/>
            <person name="Zhou L."/>
            <person name="Li J."/>
            <person name="Wu Y."/>
            <person name="Ma Z."/>
            <person name="Armero A."/>
            <person name="Issali A.E."/>
            <person name="Liu N."/>
            <person name="Peng M."/>
            <person name="Yang Y."/>
        </authorList>
    </citation>
    <scope>NUCLEOTIDE SEQUENCE</scope>
    <source>
        <tissue evidence="16">Spear leaf of Hainan Tall coconut</tissue>
    </source>
</reference>
<keyword evidence="17" id="KW-1185">Reference proteome</keyword>
<accession>A0A8K0IH60</accession>
<dbReference type="PROSITE" id="PS51873">
    <property type="entry name" value="TRIAD"/>
    <property type="match status" value="1"/>
</dbReference>
<comment type="caution">
    <text evidence="16">The sequence shown here is derived from an EMBL/GenBank/DDBJ whole genome shotgun (WGS) entry which is preliminary data.</text>
</comment>
<evidence type="ECO:0000256" key="9">
    <source>
        <dbReference type="ARBA" id="ARBA00022771"/>
    </source>
</evidence>
<feature type="transmembrane region" description="Helical" evidence="13">
    <location>
        <begin position="262"/>
        <end position="282"/>
    </location>
</feature>
<dbReference type="InterPro" id="IPR027370">
    <property type="entry name" value="Znf-RING_euk"/>
</dbReference>
<protein>
    <recommendedName>
        <fullName evidence="5">RBR-type E3 ubiquitin transferase</fullName>
        <ecNumber evidence="5">2.3.2.31</ecNumber>
    </recommendedName>
</protein>
<feature type="domain" description="RING-type" evidence="14">
    <location>
        <begin position="78"/>
        <end position="123"/>
    </location>
</feature>
<dbReference type="SMART" id="SM00184">
    <property type="entry name" value="RING"/>
    <property type="match status" value="1"/>
</dbReference>
<keyword evidence="7" id="KW-0479">Metal-binding</keyword>
<evidence type="ECO:0000256" key="7">
    <source>
        <dbReference type="ARBA" id="ARBA00022723"/>
    </source>
</evidence>
<comment type="cofactor">
    <cofactor evidence="2">
        <name>Zn(2+)</name>
        <dbReference type="ChEBI" id="CHEBI:29105"/>
    </cofactor>
</comment>
<dbReference type="CDD" id="cd22582">
    <property type="entry name" value="BRcat_RBR_unk"/>
    <property type="match status" value="1"/>
</dbReference>
<dbReference type="InterPro" id="IPR001841">
    <property type="entry name" value="Znf_RING"/>
</dbReference>
<keyword evidence="11" id="KW-0862">Zinc</keyword>
<dbReference type="GO" id="GO:0061630">
    <property type="term" value="F:ubiquitin protein ligase activity"/>
    <property type="evidence" value="ECO:0007669"/>
    <property type="project" value="UniProtKB-EC"/>
</dbReference>
<evidence type="ECO:0000256" key="11">
    <source>
        <dbReference type="ARBA" id="ARBA00022833"/>
    </source>
</evidence>
<feature type="domain" description="RING-type" evidence="15">
    <location>
        <begin position="74"/>
        <end position="287"/>
    </location>
</feature>
<evidence type="ECO:0000313" key="17">
    <source>
        <dbReference type="Proteomes" id="UP000797356"/>
    </source>
</evidence>
<dbReference type="InterPro" id="IPR013083">
    <property type="entry name" value="Znf_RING/FYVE/PHD"/>
</dbReference>
<dbReference type="AlphaFoldDB" id="A0A8K0IH60"/>
<comment type="similarity">
    <text evidence="4">Belongs to the RBR family. Ariadne subfamily.</text>
</comment>
<evidence type="ECO:0000259" key="15">
    <source>
        <dbReference type="PROSITE" id="PS51873"/>
    </source>
</evidence>